<feature type="non-terminal residue" evidence="4">
    <location>
        <position position="1"/>
    </location>
</feature>
<feature type="region of interest" description="Disordered" evidence="2">
    <location>
        <begin position="116"/>
        <end position="138"/>
    </location>
</feature>
<feature type="domain" description="Amidohydrolase-related" evidence="3">
    <location>
        <begin position="4"/>
        <end position="259"/>
    </location>
</feature>
<dbReference type="PANTHER" id="PTHR43569">
    <property type="entry name" value="AMIDOHYDROLASE"/>
    <property type="match status" value="1"/>
</dbReference>
<name>A0A382TJK4_9ZZZZ</name>
<feature type="non-terminal residue" evidence="4">
    <location>
        <position position="261"/>
    </location>
</feature>
<reference evidence="4" key="1">
    <citation type="submission" date="2018-05" db="EMBL/GenBank/DDBJ databases">
        <authorList>
            <person name="Lanie J.A."/>
            <person name="Ng W.-L."/>
            <person name="Kazmierczak K.M."/>
            <person name="Andrzejewski T.M."/>
            <person name="Davidsen T.M."/>
            <person name="Wayne K.J."/>
            <person name="Tettelin H."/>
            <person name="Glass J.I."/>
            <person name="Rusch D."/>
            <person name="Podicherti R."/>
            <person name="Tsui H.-C.T."/>
            <person name="Winkler M.E."/>
        </authorList>
    </citation>
    <scope>NUCLEOTIDE SEQUENCE</scope>
</reference>
<comment type="similarity">
    <text evidence="1">Belongs to the metallo-dependent hydrolases superfamily.</text>
</comment>
<gene>
    <name evidence="4" type="ORF">METZ01_LOCUS374531</name>
</gene>
<dbReference type="GO" id="GO:0016787">
    <property type="term" value="F:hydrolase activity"/>
    <property type="evidence" value="ECO:0007669"/>
    <property type="project" value="InterPro"/>
</dbReference>
<protein>
    <recommendedName>
        <fullName evidence="3">Amidohydrolase-related domain-containing protein</fullName>
    </recommendedName>
</protein>
<proteinExistence type="inferred from homology"/>
<dbReference type="Gene3D" id="3.20.20.140">
    <property type="entry name" value="Metal-dependent hydrolases"/>
    <property type="match status" value="1"/>
</dbReference>
<evidence type="ECO:0000256" key="1">
    <source>
        <dbReference type="ARBA" id="ARBA00038310"/>
    </source>
</evidence>
<dbReference type="EMBL" id="UINC01136738">
    <property type="protein sequence ID" value="SVD21677.1"/>
    <property type="molecule type" value="Genomic_DNA"/>
</dbReference>
<dbReference type="InterPro" id="IPR032466">
    <property type="entry name" value="Metal_Hydrolase"/>
</dbReference>
<dbReference type="SUPFAM" id="SSF51556">
    <property type="entry name" value="Metallo-dependent hydrolases"/>
    <property type="match status" value="1"/>
</dbReference>
<dbReference type="AlphaFoldDB" id="A0A382TJK4"/>
<organism evidence="4">
    <name type="scientific">marine metagenome</name>
    <dbReference type="NCBI Taxonomy" id="408172"/>
    <lineage>
        <taxon>unclassified sequences</taxon>
        <taxon>metagenomes</taxon>
        <taxon>ecological metagenomes</taxon>
    </lineage>
</organism>
<dbReference type="PANTHER" id="PTHR43569:SF1">
    <property type="entry name" value="BLL3371 PROTEIN"/>
    <property type="match status" value="1"/>
</dbReference>
<evidence type="ECO:0000259" key="3">
    <source>
        <dbReference type="Pfam" id="PF04909"/>
    </source>
</evidence>
<dbReference type="Pfam" id="PF04909">
    <property type="entry name" value="Amidohydro_2"/>
    <property type="match status" value="1"/>
</dbReference>
<sequence length="261" mass="29458">VQIVDAHRHLWDLSRNYYPWLCNHPRIAFRYGDYREICNNYLPEDYERDSAGYVVVGSVHIEAEWDPSDPVAETRWLDAIAPECRHTLVVVAQARLDREDIEDVLRAHATSLSVRGVRHKPTASPTAHSVKRDGAGSMDDPRWRDGFAHLADYELSFDLQAPFWHLDQAAELARDFPRTTIILNHTGLPGGRDPESLAPWRHALELLALEPNTAIKISGLGQPGQPWTVASNCNVVRDTISIFGVNRCMFGSNFPVDRLCA</sequence>
<evidence type="ECO:0000256" key="2">
    <source>
        <dbReference type="SAM" id="MobiDB-lite"/>
    </source>
</evidence>
<accession>A0A382TJK4</accession>
<dbReference type="InterPro" id="IPR006680">
    <property type="entry name" value="Amidohydro-rel"/>
</dbReference>
<dbReference type="InterPro" id="IPR052350">
    <property type="entry name" value="Metallo-dep_Lactonases"/>
</dbReference>
<evidence type="ECO:0000313" key="4">
    <source>
        <dbReference type="EMBL" id="SVD21677.1"/>
    </source>
</evidence>